<feature type="region of interest" description="Disordered" evidence="1">
    <location>
        <begin position="105"/>
        <end position="153"/>
    </location>
</feature>
<organism evidence="2">
    <name type="scientific">viral metagenome</name>
    <dbReference type="NCBI Taxonomy" id="1070528"/>
    <lineage>
        <taxon>unclassified sequences</taxon>
        <taxon>metagenomes</taxon>
        <taxon>organismal metagenomes</taxon>
    </lineage>
</organism>
<evidence type="ECO:0000313" key="2">
    <source>
        <dbReference type="EMBL" id="QHT21808.1"/>
    </source>
</evidence>
<reference evidence="2" key="1">
    <citation type="journal article" date="2020" name="Nature">
        <title>Giant virus diversity and host interactions through global metagenomics.</title>
        <authorList>
            <person name="Schulz F."/>
            <person name="Roux S."/>
            <person name="Paez-Espino D."/>
            <person name="Jungbluth S."/>
            <person name="Walsh D.A."/>
            <person name="Denef V.J."/>
            <person name="McMahon K.D."/>
            <person name="Konstantinidis K.T."/>
            <person name="Eloe-Fadrosh E.A."/>
            <person name="Kyrpides N.C."/>
            <person name="Woyke T."/>
        </authorList>
    </citation>
    <scope>NUCLEOTIDE SEQUENCE</scope>
    <source>
        <strain evidence="2">GVMAG-M-3300023179-103</strain>
    </source>
</reference>
<name>A0A6C0DZ93_9ZZZZ</name>
<feature type="compositionally biased region" description="Low complexity" evidence="1">
    <location>
        <begin position="116"/>
        <end position="128"/>
    </location>
</feature>
<evidence type="ECO:0000256" key="1">
    <source>
        <dbReference type="SAM" id="MobiDB-lite"/>
    </source>
</evidence>
<dbReference type="AlphaFoldDB" id="A0A6C0DZ93"/>
<sequence length="203" mass="22980">MVKKFEVVNPIMLDGNNDSNIFIAKTSIDAAEKVWKALTKDVGGHSSKFLFSVKEMNGGALHHFEVEENRKNQSYKIKKFDANIKEEHFDTFRANVMEHADKLNDDVLSGGEKSSDSSSDSSSTASSDAKSKVKHRPRRRRHSSSSSSDQYPTFRTRINTPIFNYFPSLYTSPIYNTTLNPQLVVRPVIIPRFISPVVYSIFP</sequence>
<feature type="compositionally biased region" description="Basic residues" evidence="1">
    <location>
        <begin position="132"/>
        <end position="143"/>
    </location>
</feature>
<protein>
    <submittedName>
        <fullName evidence="2">Uncharacterized protein</fullName>
    </submittedName>
</protein>
<proteinExistence type="predicted"/>
<dbReference type="EMBL" id="MN739697">
    <property type="protein sequence ID" value="QHT21808.1"/>
    <property type="molecule type" value="Genomic_DNA"/>
</dbReference>
<accession>A0A6C0DZ93</accession>